<keyword evidence="16" id="KW-1185">Reference proteome</keyword>
<evidence type="ECO:0000313" key="16">
    <source>
        <dbReference type="Proteomes" id="UP000807504"/>
    </source>
</evidence>
<keyword evidence="3 12" id="KW-0813">Transport</keyword>
<comment type="similarity">
    <text evidence="2 12">Belongs to the amiloride-sensitive sodium channel (TC 1.A.6) family.</text>
</comment>
<evidence type="ECO:0000256" key="2">
    <source>
        <dbReference type="ARBA" id="ARBA00007193"/>
    </source>
</evidence>
<dbReference type="Gene3D" id="1.10.287.770">
    <property type="entry name" value="YojJ-like"/>
    <property type="match status" value="1"/>
</dbReference>
<keyword evidence="5 12" id="KW-0812">Transmembrane</keyword>
<evidence type="ECO:0000256" key="14">
    <source>
        <dbReference type="SAM" id="Phobius"/>
    </source>
</evidence>
<dbReference type="Pfam" id="PF00858">
    <property type="entry name" value="ASC"/>
    <property type="match status" value="1"/>
</dbReference>
<dbReference type="AlphaFoldDB" id="A0A8T0EU21"/>
<dbReference type="GO" id="GO:0015280">
    <property type="term" value="F:ligand-gated sodium channel activity"/>
    <property type="evidence" value="ECO:0007669"/>
    <property type="project" value="TreeGrafter"/>
</dbReference>
<dbReference type="Proteomes" id="UP000807504">
    <property type="component" value="Unassembled WGS sequence"/>
</dbReference>
<evidence type="ECO:0000256" key="1">
    <source>
        <dbReference type="ARBA" id="ARBA00004141"/>
    </source>
</evidence>
<organism evidence="15 16">
    <name type="scientific">Argiope bruennichi</name>
    <name type="common">Wasp spider</name>
    <name type="synonym">Aranea bruennichi</name>
    <dbReference type="NCBI Taxonomy" id="94029"/>
    <lineage>
        <taxon>Eukaryota</taxon>
        <taxon>Metazoa</taxon>
        <taxon>Ecdysozoa</taxon>
        <taxon>Arthropoda</taxon>
        <taxon>Chelicerata</taxon>
        <taxon>Arachnida</taxon>
        <taxon>Araneae</taxon>
        <taxon>Araneomorphae</taxon>
        <taxon>Entelegynae</taxon>
        <taxon>Araneoidea</taxon>
        <taxon>Araneidae</taxon>
        <taxon>Argiope</taxon>
    </lineage>
</organism>
<evidence type="ECO:0000256" key="5">
    <source>
        <dbReference type="ARBA" id="ARBA00022692"/>
    </source>
</evidence>
<dbReference type="GO" id="GO:0005886">
    <property type="term" value="C:plasma membrane"/>
    <property type="evidence" value="ECO:0007669"/>
    <property type="project" value="TreeGrafter"/>
</dbReference>
<comment type="subcellular location">
    <subcellularLocation>
        <location evidence="1">Membrane</location>
        <topology evidence="1">Multi-pass membrane protein</topology>
    </subcellularLocation>
</comment>
<evidence type="ECO:0000256" key="12">
    <source>
        <dbReference type="RuleBase" id="RU000679"/>
    </source>
</evidence>
<proteinExistence type="inferred from homology"/>
<dbReference type="EMBL" id="JABXBU010002072">
    <property type="protein sequence ID" value="KAF8778891.1"/>
    <property type="molecule type" value="Genomic_DNA"/>
</dbReference>
<accession>A0A8T0EU21</accession>
<dbReference type="InterPro" id="IPR001873">
    <property type="entry name" value="ENaC"/>
</dbReference>
<evidence type="ECO:0000256" key="13">
    <source>
        <dbReference type="SAM" id="MobiDB-lite"/>
    </source>
</evidence>
<keyword evidence="9 14" id="KW-0472">Membrane</keyword>
<evidence type="ECO:0000256" key="3">
    <source>
        <dbReference type="ARBA" id="ARBA00022448"/>
    </source>
</evidence>
<keyword evidence="11 12" id="KW-0407">Ion channel</keyword>
<name>A0A8T0EU21_ARGBR</name>
<evidence type="ECO:0000256" key="10">
    <source>
        <dbReference type="ARBA" id="ARBA00023201"/>
    </source>
</evidence>
<evidence type="ECO:0000256" key="11">
    <source>
        <dbReference type="ARBA" id="ARBA00023303"/>
    </source>
</evidence>
<dbReference type="PANTHER" id="PTHR11690">
    <property type="entry name" value="AMILORIDE-SENSITIVE SODIUM CHANNEL-RELATED"/>
    <property type="match status" value="1"/>
</dbReference>
<evidence type="ECO:0000313" key="15">
    <source>
        <dbReference type="EMBL" id="KAF8778891.1"/>
    </source>
</evidence>
<evidence type="ECO:0000256" key="8">
    <source>
        <dbReference type="ARBA" id="ARBA00023065"/>
    </source>
</evidence>
<evidence type="ECO:0000256" key="4">
    <source>
        <dbReference type="ARBA" id="ARBA00022461"/>
    </source>
</evidence>
<keyword evidence="4 12" id="KW-0894">Sodium channel</keyword>
<reference evidence="15" key="1">
    <citation type="journal article" date="2020" name="bioRxiv">
        <title>Chromosome-level reference genome of the European wasp spider Argiope bruennichi: a resource for studies on range expansion and evolutionary adaptation.</title>
        <authorList>
            <person name="Sheffer M.M."/>
            <person name="Hoppe A."/>
            <person name="Krehenwinkel H."/>
            <person name="Uhl G."/>
            <person name="Kuss A.W."/>
            <person name="Jensen L."/>
            <person name="Jensen C."/>
            <person name="Gillespie R.G."/>
            <person name="Hoff K.J."/>
            <person name="Prost S."/>
        </authorList>
    </citation>
    <scope>NUCLEOTIDE SEQUENCE</scope>
</reference>
<comment type="caution">
    <text evidence="15">The sequence shown here is derived from an EMBL/GenBank/DDBJ whole genome shotgun (WGS) entry which is preliminary data.</text>
</comment>
<feature type="transmembrane region" description="Helical" evidence="14">
    <location>
        <begin position="419"/>
        <end position="439"/>
    </location>
</feature>
<keyword evidence="7" id="KW-0915">Sodium</keyword>
<keyword evidence="10 12" id="KW-0739">Sodium transport</keyword>
<evidence type="ECO:0000256" key="7">
    <source>
        <dbReference type="ARBA" id="ARBA00023053"/>
    </source>
</evidence>
<keyword evidence="6 14" id="KW-1133">Transmembrane helix</keyword>
<evidence type="ECO:0000256" key="6">
    <source>
        <dbReference type="ARBA" id="ARBA00022989"/>
    </source>
</evidence>
<feature type="transmembrane region" description="Helical" evidence="14">
    <location>
        <begin position="45"/>
        <end position="65"/>
    </location>
</feature>
<dbReference type="PANTHER" id="PTHR11690:SF227">
    <property type="entry name" value="AMILORIDE-SENSITIVE SODIUM CHANNEL"/>
    <property type="match status" value="1"/>
</dbReference>
<reference evidence="15" key="2">
    <citation type="submission" date="2020-06" db="EMBL/GenBank/DDBJ databases">
        <authorList>
            <person name="Sheffer M."/>
        </authorList>
    </citation>
    <scope>NUCLEOTIDE SEQUENCE</scope>
</reference>
<keyword evidence="8 12" id="KW-0406">Ion transport</keyword>
<sequence length="475" mass="55747">MDTRKNKAEDGGCTVLSPTAEESPQNINSRCALKKADAWKTFRKIVFLVCLIFVVIQSVEFYNIYMEYPTNIVLETKVNKDFKLPAVTLCFWNTISTESFCLRNPNLCEKPNNLKEFCKKHETACVGNTSELRIPMKGIYTNFSWKIENIAQRYLLDENLKDPQLYHTQSPASITKTFVYRDGRWLKCYSENLHLYQSGSKLTTKEVDTNWKNEVLITFYDVMIHRIALFDPRNRPQVFLGIHSPFIPINAVVEGHAIKSGYKYDIYVQLEKEEHLLPPPYRTSCRDNGPSEDAKNFTNPNSYQMCLEMCRSDFMKAMRGCDNVMTMIFSASDLCWYDDLELLPMTPEYEIELEKNRLRCMQNCKPECLKLQYKYKIVKNEIIKTGKYPSREISFIRIYVKNTEVTVLRHVPLYGSGELFSYIGGLLGCWLGISIYTFLDIIENFYRKAVYWKKRFNMEKMKRLKFSTEKFIHCF</sequence>
<evidence type="ECO:0000256" key="9">
    <source>
        <dbReference type="ARBA" id="ARBA00023136"/>
    </source>
</evidence>
<protein>
    <submittedName>
        <fullName evidence="15">FMRFamide-activated amiloride-sensitive sodium like protein</fullName>
    </submittedName>
</protein>
<feature type="compositionally biased region" description="Basic and acidic residues" evidence="13">
    <location>
        <begin position="1"/>
        <end position="10"/>
    </location>
</feature>
<gene>
    <name evidence="15" type="ORF">HNY73_015572</name>
</gene>
<feature type="region of interest" description="Disordered" evidence="13">
    <location>
        <begin position="1"/>
        <end position="21"/>
    </location>
</feature>